<dbReference type="RefSeq" id="WP_203897859.1">
    <property type="nucleotide sequence ID" value="NZ_BOPF01000003.1"/>
</dbReference>
<protein>
    <submittedName>
        <fullName evidence="1">Uncharacterized protein</fullName>
    </submittedName>
</protein>
<gene>
    <name evidence="1" type="ORF">Val02_11900</name>
</gene>
<reference evidence="1" key="1">
    <citation type="submission" date="2021-01" db="EMBL/GenBank/DDBJ databases">
        <title>Whole genome shotgun sequence of Virgisporangium aliadipatigenens NBRC 105644.</title>
        <authorList>
            <person name="Komaki H."/>
            <person name="Tamura T."/>
        </authorList>
    </citation>
    <scope>NUCLEOTIDE SEQUENCE</scope>
    <source>
        <strain evidence="1">NBRC 105644</strain>
    </source>
</reference>
<name>A0A8J4DND9_9ACTN</name>
<evidence type="ECO:0000313" key="1">
    <source>
        <dbReference type="EMBL" id="GIJ44304.1"/>
    </source>
</evidence>
<dbReference type="AlphaFoldDB" id="A0A8J4DND9"/>
<dbReference type="Proteomes" id="UP000619260">
    <property type="component" value="Unassembled WGS sequence"/>
</dbReference>
<accession>A0A8J4DND9</accession>
<keyword evidence="2" id="KW-1185">Reference proteome</keyword>
<sequence length="285" mass="31620">MEYSISSKRFRDELPDTADELFWILFYLEPRKNPVVTISATRDADRFIRVAAGDGGLLSVTYRHGTPDEVHTVSGLDVLAVHQAIVACVQRGMQWTAAFEEAQRRGDMRSGVVDYEPTGLTVQAAVMDLDVRRRRLGLPFAGPPSLTWGSSQVVTGDVWPQAKSTVTVSIEVTAMRRELEHGISIASPGGSVRTERSQPAAAELMLWPSHDGEKFEVVCDVPQAALQITNVYMFRTPTHSRVERWSDNAGIVVESVSAAERIYRCNHGFTSPPTFNDLVFRARVD</sequence>
<organism evidence="1 2">
    <name type="scientific">Virgisporangium aliadipatigenens</name>
    <dbReference type="NCBI Taxonomy" id="741659"/>
    <lineage>
        <taxon>Bacteria</taxon>
        <taxon>Bacillati</taxon>
        <taxon>Actinomycetota</taxon>
        <taxon>Actinomycetes</taxon>
        <taxon>Micromonosporales</taxon>
        <taxon>Micromonosporaceae</taxon>
        <taxon>Virgisporangium</taxon>
    </lineage>
</organism>
<dbReference type="EMBL" id="BOPF01000003">
    <property type="protein sequence ID" value="GIJ44304.1"/>
    <property type="molecule type" value="Genomic_DNA"/>
</dbReference>
<proteinExistence type="predicted"/>
<comment type="caution">
    <text evidence="1">The sequence shown here is derived from an EMBL/GenBank/DDBJ whole genome shotgun (WGS) entry which is preliminary data.</text>
</comment>
<evidence type="ECO:0000313" key="2">
    <source>
        <dbReference type="Proteomes" id="UP000619260"/>
    </source>
</evidence>